<evidence type="ECO:0000313" key="2">
    <source>
        <dbReference type="EMBL" id="MBW0527977.1"/>
    </source>
</evidence>
<keyword evidence="3" id="KW-1185">Reference proteome</keyword>
<accession>A0A9Q3EXW0</accession>
<proteinExistence type="predicted"/>
<dbReference type="Proteomes" id="UP000765509">
    <property type="component" value="Unassembled WGS sequence"/>
</dbReference>
<evidence type="ECO:0000256" key="1">
    <source>
        <dbReference type="SAM" id="MobiDB-lite"/>
    </source>
</evidence>
<dbReference type="EMBL" id="AVOT02033976">
    <property type="protein sequence ID" value="MBW0527977.1"/>
    <property type="molecule type" value="Genomic_DNA"/>
</dbReference>
<sequence length="147" mass="16734">MSTHDPVLSEGTENTAHPPQKAPGGQVVSLLGYPCGPLWVGDYFLILHRQGNRMSVNSQCQRLANVVPRRRPSPYHRNDQVAHAIHMSSSWSIEVKKLDSFRTYKGKRSQPPTQWSLPWIQRLSTSSHSRRLCLQVHCRQEVIATKN</sequence>
<name>A0A9Q3EXW0_9BASI</name>
<dbReference type="AlphaFoldDB" id="A0A9Q3EXW0"/>
<protein>
    <submittedName>
        <fullName evidence="2">Uncharacterized protein</fullName>
    </submittedName>
</protein>
<feature type="region of interest" description="Disordered" evidence="1">
    <location>
        <begin position="1"/>
        <end position="23"/>
    </location>
</feature>
<comment type="caution">
    <text evidence="2">The sequence shown here is derived from an EMBL/GenBank/DDBJ whole genome shotgun (WGS) entry which is preliminary data.</text>
</comment>
<evidence type="ECO:0000313" key="3">
    <source>
        <dbReference type="Proteomes" id="UP000765509"/>
    </source>
</evidence>
<organism evidence="2 3">
    <name type="scientific">Austropuccinia psidii MF-1</name>
    <dbReference type="NCBI Taxonomy" id="1389203"/>
    <lineage>
        <taxon>Eukaryota</taxon>
        <taxon>Fungi</taxon>
        <taxon>Dikarya</taxon>
        <taxon>Basidiomycota</taxon>
        <taxon>Pucciniomycotina</taxon>
        <taxon>Pucciniomycetes</taxon>
        <taxon>Pucciniales</taxon>
        <taxon>Sphaerophragmiaceae</taxon>
        <taxon>Austropuccinia</taxon>
    </lineage>
</organism>
<gene>
    <name evidence="2" type="ORF">O181_067692</name>
</gene>
<reference evidence="2" key="1">
    <citation type="submission" date="2021-03" db="EMBL/GenBank/DDBJ databases">
        <title>Draft genome sequence of rust myrtle Austropuccinia psidii MF-1, a brazilian biotype.</title>
        <authorList>
            <person name="Quecine M.C."/>
            <person name="Pachon D.M.R."/>
            <person name="Bonatelli M.L."/>
            <person name="Correr F.H."/>
            <person name="Franceschini L.M."/>
            <person name="Leite T.F."/>
            <person name="Margarido G.R.A."/>
            <person name="Almeida C.A."/>
            <person name="Ferrarezi J.A."/>
            <person name="Labate C.A."/>
        </authorList>
    </citation>
    <scope>NUCLEOTIDE SEQUENCE</scope>
    <source>
        <strain evidence="2">MF-1</strain>
    </source>
</reference>